<accession>A0A067NQT4</accession>
<proteinExistence type="predicted"/>
<evidence type="ECO:0000313" key="2">
    <source>
        <dbReference type="Proteomes" id="UP000027073"/>
    </source>
</evidence>
<protein>
    <submittedName>
        <fullName evidence="1">Uncharacterized protein</fullName>
    </submittedName>
</protein>
<dbReference type="InParanoid" id="A0A067NQT4"/>
<dbReference type="Proteomes" id="UP000027073">
    <property type="component" value="Unassembled WGS sequence"/>
</dbReference>
<dbReference type="VEuPathDB" id="FungiDB:PLEOSDRAFT_1103363"/>
<sequence length="224" mass="24556">MRKHPIGICGLMLQFYRCMVRRATRPLVSSVFCLCLLSSSDPTRTSYARFGTPNPRPIFLLPNLAWLSDSNHTTTPSYWPNQLENSQGRPADQLGVNNSDAPVLAAVSVAERGNQTNLIKSSTYFKLSCRPEPVANVICGLHNADDDEWNPKYLGGQAVPAIGQGPGARVDSKPICSRLSTSTPSLESVEDVLKGHRLRVVRASVTWTVYDRGWGEGGGEQEEI</sequence>
<evidence type="ECO:0000313" key="1">
    <source>
        <dbReference type="EMBL" id="KDQ29340.1"/>
    </source>
</evidence>
<dbReference type="EMBL" id="KL198007">
    <property type="protein sequence ID" value="KDQ29340.1"/>
    <property type="molecule type" value="Genomic_DNA"/>
</dbReference>
<dbReference type="HOGENOM" id="CLU_1235472_0_0_1"/>
<organism evidence="1 2">
    <name type="scientific">Pleurotus ostreatus (strain PC15)</name>
    <name type="common">Oyster mushroom</name>
    <dbReference type="NCBI Taxonomy" id="1137138"/>
    <lineage>
        <taxon>Eukaryota</taxon>
        <taxon>Fungi</taxon>
        <taxon>Dikarya</taxon>
        <taxon>Basidiomycota</taxon>
        <taxon>Agaricomycotina</taxon>
        <taxon>Agaricomycetes</taxon>
        <taxon>Agaricomycetidae</taxon>
        <taxon>Agaricales</taxon>
        <taxon>Pleurotineae</taxon>
        <taxon>Pleurotaceae</taxon>
        <taxon>Pleurotus</taxon>
    </lineage>
</organism>
<gene>
    <name evidence="1" type="ORF">PLEOSDRAFT_1103363</name>
</gene>
<dbReference type="AlphaFoldDB" id="A0A067NQT4"/>
<reference evidence="2" key="1">
    <citation type="journal article" date="2014" name="Proc. Natl. Acad. Sci. U.S.A.">
        <title>Extensive sampling of basidiomycete genomes demonstrates inadequacy of the white-rot/brown-rot paradigm for wood decay fungi.</title>
        <authorList>
            <person name="Riley R."/>
            <person name="Salamov A.A."/>
            <person name="Brown D.W."/>
            <person name="Nagy L.G."/>
            <person name="Floudas D."/>
            <person name="Held B.W."/>
            <person name="Levasseur A."/>
            <person name="Lombard V."/>
            <person name="Morin E."/>
            <person name="Otillar R."/>
            <person name="Lindquist E.A."/>
            <person name="Sun H."/>
            <person name="LaButti K.M."/>
            <person name="Schmutz J."/>
            <person name="Jabbour D."/>
            <person name="Luo H."/>
            <person name="Baker S.E."/>
            <person name="Pisabarro A.G."/>
            <person name="Walton J.D."/>
            <person name="Blanchette R.A."/>
            <person name="Henrissat B."/>
            <person name="Martin F."/>
            <person name="Cullen D."/>
            <person name="Hibbett D.S."/>
            <person name="Grigoriev I.V."/>
        </authorList>
    </citation>
    <scope>NUCLEOTIDE SEQUENCE [LARGE SCALE GENOMIC DNA]</scope>
    <source>
        <strain evidence="2">PC15</strain>
    </source>
</reference>
<name>A0A067NQT4_PLEO1</name>